<name>A0A073IFY1_9RHOB</name>
<gene>
    <name evidence="1" type="ORF">DSW25_15270</name>
</gene>
<evidence type="ECO:0000313" key="1">
    <source>
        <dbReference type="EMBL" id="KEJ88455.1"/>
    </source>
</evidence>
<dbReference type="STRING" id="1300350.Z948_3424"/>
<dbReference type="EMBL" id="JAMC01000006">
    <property type="protein sequence ID" value="KEJ88455.1"/>
    <property type="molecule type" value="Genomic_DNA"/>
</dbReference>
<sequence>MGGVTSMTIWRWLQDQKLDFPKPIKIKTRNYWRSSDLSSWIESKGEAA</sequence>
<evidence type="ECO:0000313" key="2">
    <source>
        <dbReference type="Proteomes" id="UP000027734"/>
    </source>
</evidence>
<proteinExistence type="predicted"/>
<protein>
    <submittedName>
        <fullName evidence="1">AlpA family transcriptional regulator</fullName>
    </submittedName>
</protein>
<keyword evidence="2" id="KW-1185">Reference proteome</keyword>
<dbReference type="AlphaFoldDB" id="A0A073IFY1"/>
<accession>A0A073IFY1</accession>
<reference evidence="1 2" key="1">
    <citation type="submission" date="2014-01" db="EMBL/GenBank/DDBJ databases">
        <title>Sulfitobacter donghicola JCM 14565 Genome Sequencing.</title>
        <authorList>
            <person name="Lai Q."/>
            <person name="Hong Z."/>
        </authorList>
    </citation>
    <scope>NUCLEOTIDE SEQUENCE [LARGE SCALE GENOMIC DNA]</scope>
    <source>
        <strain evidence="1 2">JCM 14565</strain>
    </source>
</reference>
<comment type="caution">
    <text evidence="1">The sequence shown here is derived from an EMBL/GenBank/DDBJ whole genome shotgun (WGS) entry which is preliminary data.</text>
</comment>
<organism evidence="1 2">
    <name type="scientific">Sulfitobacter donghicola DSW-25 = KCTC 12864 = JCM 14565</name>
    <dbReference type="NCBI Taxonomy" id="1300350"/>
    <lineage>
        <taxon>Bacteria</taxon>
        <taxon>Pseudomonadati</taxon>
        <taxon>Pseudomonadota</taxon>
        <taxon>Alphaproteobacteria</taxon>
        <taxon>Rhodobacterales</taxon>
        <taxon>Roseobacteraceae</taxon>
        <taxon>Sulfitobacter</taxon>
    </lineage>
</organism>
<dbReference type="Proteomes" id="UP000027734">
    <property type="component" value="Unassembled WGS sequence"/>
</dbReference>
<dbReference type="Gene3D" id="1.10.238.160">
    <property type="match status" value="1"/>
</dbReference>